<protein>
    <submittedName>
        <fullName evidence="2">Uncharacterized protein</fullName>
    </submittedName>
</protein>
<evidence type="ECO:0000313" key="2">
    <source>
        <dbReference type="EMBL" id="SDU54361.1"/>
    </source>
</evidence>
<dbReference type="RefSeq" id="WP_074850292.1">
    <property type="nucleotide sequence ID" value="NZ_FNLM01000034.1"/>
</dbReference>
<evidence type="ECO:0000313" key="3">
    <source>
        <dbReference type="Proteomes" id="UP000183180"/>
    </source>
</evidence>
<dbReference type="AlphaFoldDB" id="A0A1H2JDY7"/>
<dbReference type="EMBL" id="FNLM01000034">
    <property type="protein sequence ID" value="SDU54361.1"/>
    <property type="molecule type" value="Genomic_DNA"/>
</dbReference>
<gene>
    <name evidence="1" type="ORF">RD149_01295</name>
    <name evidence="2" type="ORF">SAMN04488548_1342000</name>
</gene>
<dbReference type="Proteomes" id="UP001265083">
    <property type="component" value="Unassembled WGS sequence"/>
</dbReference>
<sequence>MTAISPLSAETEGSADRYCDSCGRSFIPRSPVADQARDDLARGNGWHIGAEETFCPACRHARLEISDP</sequence>
<proteinExistence type="predicted"/>
<evidence type="ECO:0000313" key="4">
    <source>
        <dbReference type="Proteomes" id="UP001265083"/>
    </source>
</evidence>
<name>A0A1H2JDY7_9ACTN</name>
<reference evidence="2 3" key="1">
    <citation type="submission" date="2016-10" db="EMBL/GenBank/DDBJ databases">
        <authorList>
            <person name="de Groot N.N."/>
        </authorList>
    </citation>
    <scope>NUCLEOTIDE SEQUENCE [LARGE SCALE GENOMIC DNA]</scope>
    <source>
        <strain evidence="2 3">DSM 44215</strain>
    </source>
</reference>
<reference evidence="1 4" key="2">
    <citation type="submission" date="2023-08" db="EMBL/GenBank/DDBJ databases">
        <title>Bioegradation of LLDPE and BLDPE plastic by marine bacteria from coast plastic debris.</title>
        <authorList>
            <person name="Rong Z."/>
        </authorList>
    </citation>
    <scope>NUCLEOTIDE SEQUENCE [LARGE SCALE GENOMIC DNA]</scope>
    <source>
        <strain evidence="1 4">Z-2</strain>
    </source>
</reference>
<evidence type="ECO:0000313" key="1">
    <source>
        <dbReference type="EMBL" id="MDS1112397.1"/>
    </source>
</evidence>
<dbReference type="EMBL" id="JAVLUS010000001">
    <property type="protein sequence ID" value="MDS1112397.1"/>
    <property type="molecule type" value="Genomic_DNA"/>
</dbReference>
<organism evidence="2 3">
    <name type="scientific">Gordonia westfalica</name>
    <dbReference type="NCBI Taxonomy" id="158898"/>
    <lineage>
        <taxon>Bacteria</taxon>
        <taxon>Bacillati</taxon>
        <taxon>Actinomycetota</taxon>
        <taxon>Actinomycetes</taxon>
        <taxon>Mycobacteriales</taxon>
        <taxon>Gordoniaceae</taxon>
        <taxon>Gordonia</taxon>
    </lineage>
</organism>
<accession>A0A1H2JDY7</accession>
<dbReference type="OrthoDB" id="244835at2"/>
<keyword evidence="4" id="KW-1185">Reference proteome</keyword>
<dbReference type="Proteomes" id="UP000183180">
    <property type="component" value="Unassembled WGS sequence"/>
</dbReference>